<evidence type="ECO:0000259" key="1">
    <source>
        <dbReference type="PROSITE" id="PS50994"/>
    </source>
</evidence>
<feature type="domain" description="Integrase catalytic" evidence="1">
    <location>
        <begin position="1"/>
        <end position="86"/>
    </location>
</feature>
<dbReference type="EMBL" id="BQNB010008514">
    <property type="protein sequence ID" value="GJS50422.1"/>
    <property type="molecule type" value="Genomic_DNA"/>
</dbReference>
<protein>
    <submittedName>
        <fullName evidence="2">Reverse transcriptase domain-containing protein</fullName>
    </submittedName>
</protein>
<dbReference type="SUPFAM" id="SSF53098">
    <property type="entry name" value="Ribonuclease H-like"/>
    <property type="match status" value="1"/>
</dbReference>
<dbReference type="InterPro" id="IPR036397">
    <property type="entry name" value="RNaseH_sf"/>
</dbReference>
<accession>A0ABQ4WC30</accession>
<dbReference type="Proteomes" id="UP001151760">
    <property type="component" value="Unassembled WGS sequence"/>
</dbReference>
<sequence length="166" mass="18637">MEKTMKRYGVNHQFSTSYHPQMNGQVENTNKALKRILEKTVKDNLAICSRKLEDALWAFRNAYKTPTEQHHTNSYMERTAICHLRLNTVHNGPLRTVTQISSLLMTLRDFIHFPMSHSISIAAVPDSTPMFVGSPDIHAVNLSDEDIEMQADGSAGANVDIPSPCV</sequence>
<dbReference type="PROSITE" id="PS50994">
    <property type="entry name" value="INTEGRASE"/>
    <property type="match status" value="1"/>
</dbReference>
<evidence type="ECO:0000313" key="2">
    <source>
        <dbReference type="EMBL" id="GJS50422.1"/>
    </source>
</evidence>
<keyword evidence="2" id="KW-0695">RNA-directed DNA polymerase</keyword>
<dbReference type="PANTHER" id="PTHR48475">
    <property type="entry name" value="RIBONUCLEASE H"/>
    <property type="match status" value="1"/>
</dbReference>
<dbReference type="InterPro" id="IPR001584">
    <property type="entry name" value="Integrase_cat-core"/>
</dbReference>
<dbReference type="InterPro" id="IPR012337">
    <property type="entry name" value="RNaseH-like_sf"/>
</dbReference>
<keyword evidence="3" id="KW-1185">Reference proteome</keyword>
<organism evidence="2 3">
    <name type="scientific">Tanacetum coccineum</name>
    <dbReference type="NCBI Taxonomy" id="301880"/>
    <lineage>
        <taxon>Eukaryota</taxon>
        <taxon>Viridiplantae</taxon>
        <taxon>Streptophyta</taxon>
        <taxon>Embryophyta</taxon>
        <taxon>Tracheophyta</taxon>
        <taxon>Spermatophyta</taxon>
        <taxon>Magnoliopsida</taxon>
        <taxon>eudicotyledons</taxon>
        <taxon>Gunneridae</taxon>
        <taxon>Pentapetalae</taxon>
        <taxon>asterids</taxon>
        <taxon>campanulids</taxon>
        <taxon>Asterales</taxon>
        <taxon>Asteraceae</taxon>
        <taxon>Asteroideae</taxon>
        <taxon>Anthemideae</taxon>
        <taxon>Anthemidinae</taxon>
        <taxon>Tanacetum</taxon>
    </lineage>
</organism>
<keyword evidence="2" id="KW-0548">Nucleotidyltransferase</keyword>
<comment type="caution">
    <text evidence="2">The sequence shown here is derived from an EMBL/GenBank/DDBJ whole genome shotgun (WGS) entry which is preliminary data.</text>
</comment>
<dbReference type="Gene3D" id="3.30.420.10">
    <property type="entry name" value="Ribonuclease H-like superfamily/Ribonuclease H"/>
    <property type="match status" value="1"/>
</dbReference>
<reference evidence="2" key="1">
    <citation type="journal article" date="2022" name="Int. J. Mol. Sci.">
        <title>Draft Genome of Tanacetum Coccineum: Genomic Comparison of Closely Related Tanacetum-Family Plants.</title>
        <authorList>
            <person name="Yamashiro T."/>
            <person name="Shiraishi A."/>
            <person name="Nakayama K."/>
            <person name="Satake H."/>
        </authorList>
    </citation>
    <scope>NUCLEOTIDE SEQUENCE</scope>
</reference>
<reference evidence="2" key="2">
    <citation type="submission" date="2022-01" db="EMBL/GenBank/DDBJ databases">
        <authorList>
            <person name="Yamashiro T."/>
            <person name="Shiraishi A."/>
            <person name="Satake H."/>
            <person name="Nakayama K."/>
        </authorList>
    </citation>
    <scope>NUCLEOTIDE SEQUENCE</scope>
</reference>
<gene>
    <name evidence="2" type="ORF">Tco_0623784</name>
</gene>
<keyword evidence="2" id="KW-0808">Transferase</keyword>
<dbReference type="PANTHER" id="PTHR48475:SF1">
    <property type="entry name" value="RNASE H TYPE-1 DOMAIN-CONTAINING PROTEIN"/>
    <property type="match status" value="1"/>
</dbReference>
<dbReference type="GO" id="GO:0003964">
    <property type="term" value="F:RNA-directed DNA polymerase activity"/>
    <property type="evidence" value="ECO:0007669"/>
    <property type="project" value="UniProtKB-KW"/>
</dbReference>
<proteinExistence type="predicted"/>
<evidence type="ECO:0000313" key="3">
    <source>
        <dbReference type="Proteomes" id="UP001151760"/>
    </source>
</evidence>
<name>A0ABQ4WC30_9ASTR</name>